<gene>
    <name evidence="4" type="ORF">EB796_016455</name>
</gene>
<comment type="caution">
    <text evidence="4">The sequence shown here is derived from an EMBL/GenBank/DDBJ whole genome shotgun (WGS) entry which is preliminary data.</text>
</comment>
<keyword evidence="2" id="KW-0175">Coiled coil</keyword>
<evidence type="ECO:0000313" key="4">
    <source>
        <dbReference type="EMBL" id="KAF6025245.1"/>
    </source>
</evidence>
<proteinExistence type="inferred from homology"/>
<protein>
    <submittedName>
        <fullName evidence="4">TXLNB</fullName>
    </submittedName>
</protein>
<dbReference type="GO" id="GO:0019905">
    <property type="term" value="F:syntaxin binding"/>
    <property type="evidence" value="ECO:0007669"/>
    <property type="project" value="InterPro"/>
</dbReference>
<comment type="similarity">
    <text evidence="1">Belongs to the taxilin family.</text>
</comment>
<accession>A0A7J7JGL8</accession>
<dbReference type="AlphaFoldDB" id="A0A7J7JGL8"/>
<reference evidence="4" key="1">
    <citation type="submission" date="2020-06" db="EMBL/GenBank/DDBJ databases">
        <title>Draft genome of Bugula neritina, a colonial animal packing powerful symbionts and potential medicines.</title>
        <authorList>
            <person name="Rayko M."/>
        </authorList>
    </citation>
    <scope>NUCLEOTIDE SEQUENCE [LARGE SCALE GENOMIC DNA]</scope>
    <source>
        <strain evidence="4">Kwan_BN1</strain>
    </source>
</reference>
<dbReference type="OrthoDB" id="425555at2759"/>
<dbReference type="Proteomes" id="UP000593567">
    <property type="component" value="Unassembled WGS sequence"/>
</dbReference>
<dbReference type="Pfam" id="PF09728">
    <property type="entry name" value="Taxilin"/>
    <property type="match status" value="1"/>
</dbReference>
<feature type="region of interest" description="Disordered" evidence="3">
    <location>
        <begin position="389"/>
        <end position="528"/>
    </location>
</feature>
<keyword evidence="5" id="KW-1185">Reference proteome</keyword>
<evidence type="ECO:0000256" key="3">
    <source>
        <dbReference type="SAM" id="MobiDB-lite"/>
    </source>
</evidence>
<dbReference type="PANTHER" id="PTHR16127">
    <property type="entry name" value="TAXILIN"/>
    <property type="match status" value="1"/>
</dbReference>
<evidence type="ECO:0000256" key="2">
    <source>
        <dbReference type="SAM" id="Coils"/>
    </source>
</evidence>
<feature type="coiled-coil region" evidence="2">
    <location>
        <begin position="150"/>
        <end position="245"/>
    </location>
</feature>
<feature type="compositionally biased region" description="Polar residues" evidence="3">
    <location>
        <begin position="485"/>
        <end position="528"/>
    </location>
</feature>
<evidence type="ECO:0000256" key="1">
    <source>
        <dbReference type="ARBA" id="ARBA00009550"/>
    </source>
</evidence>
<feature type="compositionally biased region" description="Polar residues" evidence="3">
    <location>
        <begin position="1"/>
        <end position="17"/>
    </location>
</feature>
<dbReference type="EMBL" id="VXIV02002481">
    <property type="protein sequence ID" value="KAF6025245.1"/>
    <property type="molecule type" value="Genomic_DNA"/>
</dbReference>
<evidence type="ECO:0000313" key="5">
    <source>
        <dbReference type="Proteomes" id="UP000593567"/>
    </source>
</evidence>
<feature type="coiled-coil region" evidence="2">
    <location>
        <begin position="320"/>
        <end position="389"/>
    </location>
</feature>
<feature type="region of interest" description="Disordered" evidence="3">
    <location>
        <begin position="1"/>
        <end position="64"/>
    </location>
</feature>
<organism evidence="4 5">
    <name type="scientific">Bugula neritina</name>
    <name type="common">Brown bryozoan</name>
    <name type="synonym">Sertularia neritina</name>
    <dbReference type="NCBI Taxonomy" id="10212"/>
    <lineage>
        <taxon>Eukaryota</taxon>
        <taxon>Metazoa</taxon>
        <taxon>Spiralia</taxon>
        <taxon>Lophotrochozoa</taxon>
        <taxon>Bryozoa</taxon>
        <taxon>Gymnolaemata</taxon>
        <taxon>Cheilostomatida</taxon>
        <taxon>Flustrina</taxon>
        <taxon>Buguloidea</taxon>
        <taxon>Bugulidae</taxon>
        <taxon>Bugula</taxon>
    </lineage>
</organism>
<dbReference type="InterPro" id="IPR026183">
    <property type="entry name" value="Taxilin_fam"/>
</dbReference>
<feature type="compositionally biased region" description="Polar residues" evidence="3">
    <location>
        <begin position="389"/>
        <end position="455"/>
    </location>
</feature>
<feature type="compositionally biased region" description="Polar residues" evidence="3">
    <location>
        <begin position="24"/>
        <end position="35"/>
    </location>
</feature>
<sequence>MDSVTVNSNGTTPQSVPKTEEVQLDSSSGSANQLPLKSEASPPCSDSSKESSPRPDLNTAAVKKEQVLTAAIERKIKKREDRNMDYVLRALSSLSTPEEKLAALCKKYTDLLDENRQHASAVKSNAKKLSTVSRERDSLQTENSKLILAKSKLENLCRELQRHNKVVKEESMARQREDEERRKEVSNRFQTTIGDIQTQMETHSKRNDQLQEDNKELTGKLHKLLEEYEKREEHIQKLLQQKDLETQLLEAKIGQCKLMIEKEQEKAGAEKQMLLEKLIESKTTQEAMAQTEVHLKTQLQIYTQKYAEFETTLNKSNEVFAAFKSEMEKMSKKIRKLEKESLMYKQRYENTNRALVEMVEQKTLHEKLIDTQTKKNRQLESLCRALQSRANGEGSATPTQSAATGAQSTDGASCENQQQNGSLEAVNGSSSGEQVTGSSTDEPSSVCTEAIGQSSKEPELANSVPVEKSSKGSTVCLTDEHSESSTEQEATTDSSQSVLPTQPDKLSQSTTEISETGVTSQVLSSEST</sequence>
<name>A0A7J7JGL8_BUGNE</name>
<dbReference type="PANTHER" id="PTHR16127:SF13">
    <property type="entry name" value="GH01188P"/>
    <property type="match status" value="1"/>
</dbReference>